<evidence type="ECO:0000313" key="2">
    <source>
        <dbReference type="Proteomes" id="UP000036520"/>
    </source>
</evidence>
<dbReference type="Pfam" id="PF09907">
    <property type="entry name" value="HigB_toxin"/>
    <property type="match status" value="1"/>
</dbReference>
<dbReference type="STRING" id="320787.CA2015_0511"/>
<dbReference type="KEGG" id="camu:CA2015_0511"/>
<dbReference type="RefSeq" id="WP_240477919.1">
    <property type="nucleotide sequence ID" value="NZ_CAXBGM010000019.1"/>
</dbReference>
<dbReference type="Proteomes" id="UP000036520">
    <property type="component" value="Chromosome"/>
</dbReference>
<dbReference type="AlphaFoldDB" id="A0A0H4P754"/>
<name>A0A0H4P754_9BACT</name>
<keyword evidence="2" id="KW-1185">Reference proteome</keyword>
<dbReference type="PATRIC" id="fig|320787.5.peg.569"/>
<proteinExistence type="predicted"/>
<dbReference type="GO" id="GO:0110001">
    <property type="term" value="C:toxin-antitoxin complex"/>
    <property type="evidence" value="ECO:0007669"/>
    <property type="project" value="InterPro"/>
</dbReference>
<accession>A0A0H4P754</accession>
<reference evidence="1 2" key="1">
    <citation type="submission" date="2015-07" db="EMBL/GenBank/DDBJ databases">
        <authorList>
            <person name="Kim K.M."/>
        </authorList>
    </citation>
    <scope>NUCLEOTIDE SEQUENCE [LARGE SCALE GENOMIC DNA]</scope>
    <source>
        <strain evidence="1 2">KCTC 12363</strain>
    </source>
</reference>
<dbReference type="EMBL" id="CP012040">
    <property type="protein sequence ID" value="AKP49979.1"/>
    <property type="molecule type" value="Genomic_DNA"/>
</dbReference>
<dbReference type="GO" id="GO:0004519">
    <property type="term" value="F:endonuclease activity"/>
    <property type="evidence" value="ECO:0007669"/>
    <property type="project" value="InterPro"/>
</dbReference>
<gene>
    <name evidence="1" type="ORF">CA2015_0511</name>
</gene>
<sequence>MGTFVIFVLFMRVIAVNTIREYWVKYPNTEQALKSWLQEIEQSNWETPQDLKVKYRNASIITGKRTVFNINGNKYRLIVDIEYRLKIVFIVWFGTHAEYDLINSKTVTYVKANKD</sequence>
<dbReference type="GO" id="GO:0003723">
    <property type="term" value="F:RNA binding"/>
    <property type="evidence" value="ECO:0007669"/>
    <property type="project" value="InterPro"/>
</dbReference>
<dbReference type="InterPro" id="IPR018669">
    <property type="entry name" value="Toxin_HigB"/>
</dbReference>
<evidence type="ECO:0000313" key="1">
    <source>
        <dbReference type="EMBL" id="AKP49979.1"/>
    </source>
</evidence>
<organism evidence="1 2">
    <name type="scientific">Cyclobacterium amurskyense</name>
    <dbReference type="NCBI Taxonomy" id="320787"/>
    <lineage>
        <taxon>Bacteria</taxon>
        <taxon>Pseudomonadati</taxon>
        <taxon>Bacteroidota</taxon>
        <taxon>Cytophagia</taxon>
        <taxon>Cytophagales</taxon>
        <taxon>Cyclobacteriaceae</taxon>
        <taxon>Cyclobacterium</taxon>
    </lineage>
</organism>
<protein>
    <submittedName>
        <fullName evidence="1">Toxin RelE</fullName>
    </submittedName>
</protein>